<keyword evidence="8" id="KW-1185">Reference proteome</keyword>
<feature type="domain" description="EamA" evidence="6">
    <location>
        <begin position="10"/>
        <end position="136"/>
    </location>
</feature>
<dbReference type="PANTHER" id="PTHR32322">
    <property type="entry name" value="INNER MEMBRANE TRANSPORTER"/>
    <property type="match status" value="1"/>
</dbReference>
<dbReference type="Proteomes" id="UP000556329">
    <property type="component" value="Unassembled WGS sequence"/>
</dbReference>
<feature type="transmembrane region" description="Helical" evidence="5">
    <location>
        <begin position="265"/>
        <end position="282"/>
    </location>
</feature>
<feature type="transmembrane region" description="Helical" evidence="5">
    <location>
        <begin position="121"/>
        <end position="141"/>
    </location>
</feature>
<evidence type="ECO:0000256" key="5">
    <source>
        <dbReference type="SAM" id="Phobius"/>
    </source>
</evidence>
<feature type="transmembrane region" description="Helical" evidence="5">
    <location>
        <begin position="92"/>
        <end position="114"/>
    </location>
</feature>
<feature type="transmembrane region" description="Helical" evidence="5">
    <location>
        <begin position="30"/>
        <end position="52"/>
    </location>
</feature>
<feature type="transmembrane region" description="Helical" evidence="5">
    <location>
        <begin position="180"/>
        <end position="204"/>
    </location>
</feature>
<feature type="transmembrane region" description="Helical" evidence="5">
    <location>
        <begin position="7"/>
        <end position="24"/>
    </location>
</feature>
<dbReference type="GO" id="GO:0016020">
    <property type="term" value="C:membrane"/>
    <property type="evidence" value="ECO:0007669"/>
    <property type="project" value="UniProtKB-SubCell"/>
</dbReference>
<proteinExistence type="predicted"/>
<protein>
    <submittedName>
        <fullName evidence="7">Drug/metabolite transporter (DMT)-like permease</fullName>
    </submittedName>
</protein>
<feature type="transmembrane region" description="Helical" evidence="5">
    <location>
        <begin position="147"/>
        <end position="168"/>
    </location>
</feature>
<keyword evidence="4 5" id="KW-0472">Membrane</keyword>
<evidence type="ECO:0000259" key="6">
    <source>
        <dbReference type="Pfam" id="PF00892"/>
    </source>
</evidence>
<keyword evidence="2 5" id="KW-0812">Transmembrane</keyword>
<comment type="caution">
    <text evidence="7">The sequence shown here is derived from an EMBL/GenBank/DDBJ whole genome shotgun (WGS) entry which is preliminary data.</text>
</comment>
<feature type="transmembrane region" description="Helical" evidence="5">
    <location>
        <begin position="210"/>
        <end position="229"/>
    </location>
</feature>
<dbReference type="InterPro" id="IPR000620">
    <property type="entry name" value="EamA_dom"/>
</dbReference>
<dbReference type="Pfam" id="PF00892">
    <property type="entry name" value="EamA"/>
    <property type="match status" value="2"/>
</dbReference>
<dbReference type="SUPFAM" id="SSF103481">
    <property type="entry name" value="Multidrug resistance efflux transporter EmrE"/>
    <property type="match status" value="2"/>
</dbReference>
<dbReference type="InterPro" id="IPR050638">
    <property type="entry name" value="AA-Vitamin_Transporters"/>
</dbReference>
<evidence type="ECO:0000256" key="4">
    <source>
        <dbReference type="ARBA" id="ARBA00023136"/>
    </source>
</evidence>
<comment type="subcellular location">
    <subcellularLocation>
        <location evidence="1">Membrane</location>
        <topology evidence="1">Multi-pass membrane protein</topology>
    </subcellularLocation>
</comment>
<evidence type="ECO:0000256" key="1">
    <source>
        <dbReference type="ARBA" id="ARBA00004141"/>
    </source>
</evidence>
<feature type="transmembrane region" description="Helical" evidence="5">
    <location>
        <begin position="64"/>
        <end position="86"/>
    </location>
</feature>
<evidence type="ECO:0000256" key="2">
    <source>
        <dbReference type="ARBA" id="ARBA00022692"/>
    </source>
</evidence>
<reference evidence="7 8" key="1">
    <citation type="submission" date="2020-08" db="EMBL/GenBank/DDBJ databases">
        <title>Genomic Encyclopedia of Type Strains, Phase IV (KMG-IV): sequencing the most valuable type-strain genomes for metagenomic binning, comparative biology and taxonomic classification.</title>
        <authorList>
            <person name="Goeker M."/>
        </authorList>
    </citation>
    <scope>NUCLEOTIDE SEQUENCE [LARGE SCALE GENOMIC DNA]</scope>
    <source>
        <strain evidence="7 8">DSM 100039</strain>
    </source>
</reference>
<evidence type="ECO:0000256" key="3">
    <source>
        <dbReference type="ARBA" id="ARBA00022989"/>
    </source>
</evidence>
<evidence type="ECO:0000313" key="7">
    <source>
        <dbReference type="EMBL" id="MBB6411705.1"/>
    </source>
</evidence>
<sequence length="301" mass="31388">MKSKDIVSYVFLAITWGLSFLVLLKVVHAFGWIGAVTLRSLIAGITLLLLAAATRRRLDFSAGWSHFAMVGATTVAAQLIGLSYATPRIGTAMAAILVAAIPLFSMIIGQLWGLERITVRGLAGLLLGAAGIIILVGFPAVPVTASFALGCAASLFSSFSAAFGSNYANRHLRSTGSLELTSAAFLFGGLMTLPLLLAVPVPAMPRAIDFLYLAILACVMSAMTYVVYFRLVASIGATRAISVEFAVTVIAVLVGTVMLGESLTIIQAFGAVAIIAGCVLVLDPFPRRVKAVALPSVSPLV</sequence>
<keyword evidence="3 5" id="KW-1133">Transmembrane helix</keyword>
<dbReference type="EMBL" id="JACHEF010000004">
    <property type="protein sequence ID" value="MBB6411705.1"/>
    <property type="molecule type" value="Genomic_DNA"/>
</dbReference>
<name>A0A841PTL2_9HYPH</name>
<accession>A0A841PTL2</accession>
<dbReference type="InterPro" id="IPR037185">
    <property type="entry name" value="EmrE-like"/>
</dbReference>
<organism evidence="7 8">
    <name type="scientific">Mesorhizobium sangaii</name>
    <dbReference type="NCBI Taxonomy" id="505389"/>
    <lineage>
        <taxon>Bacteria</taxon>
        <taxon>Pseudomonadati</taxon>
        <taxon>Pseudomonadota</taxon>
        <taxon>Alphaproteobacteria</taxon>
        <taxon>Hyphomicrobiales</taxon>
        <taxon>Phyllobacteriaceae</taxon>
        <taxon>Mesorhizobium</taxon>
    </lineage>
</organism>
<dbReference type="PANTHER" id="PTHR32322:SF9">
    <property type="entry name" value="AMINO-ACID METABOLITE EFFLUX PUMP-RELATED"/>
    <property type="match status" value="1"/>
</dbReference>
<evidence type="ECO:0000313" key="8">
    <source>
        <dbReference type="Proteomes" id="UP000556329"/>
    </source>
</evidence>
<dbReference type="AlphaFoldDB" id="A0A841PTL2"/>
<gene>
    <name evidence="7" type="ORF">HNQ71_004393</name>
</gene>
<dbReference type="RefSeq" id="WP_184874636.1">
    <property type="nucleotide sequence ID" value="NZ_JACHEF010000004.1"/>
</dbReference>
<feature type="transmembrane region" description="Helical" evidence="5">
    <location>
        <begin position="241"/>
        <end position="259"/>
    </location>
</feature>
<feature type="domain" description="EamA" evidence="6">
    <location>
        <begin position="150"/>
        <end position="282"/>
    </location>
</feature>